<comment type="caution">
    <text evidence="1">Lacks conserved residue(s) required for the propagation of feature annotation.</text>
</comment>
<dbReference type="AlphaFoldDB" id="A0A8X6Q873"/>
<dbReference type="PROSITE" id="PS50025">
    <property type="entry name" value="LAM_G_DOMAIN"/>
    <property type="match status" value="1"/>
</dbReference>
<proteinExistence type="predicted"/>
<keyword evidence="3" id="KW-0812">Transmembrane</keyword>
<sequence>MNLCVCAREKHLFDFCFPGIQTFLFVYLSESISYEFGPGTGLITLSFPPDKMPDTKADLVALGFITMADNGVLARIDSGTSNDYMELEIVDGNIYMVYNMGTEDHPIGEHSVHVNDGQYHVVRFTRSGPNSTIQVDEHNVRVKQPLGRQLTVFNSHSTIQVGGKRNPLRGGIERPFQGIISGLVVNGDRILDMAAEDDPRISVQGDVELLMSLPLSLQQRSVPSDHQMQQHAGASPNYEGDDLVYSGGGGSGCWDDEDDCGESDSTTGRTRDDLITPVYIPPTPRPYPRTTPSISGGAGSNYVHGRSSAPPRHTMGGLEDTNCDDEEDCIESGSGLGEVSFNINQNTPATPAFVTTTGTQQEVSENFVNPPRVLPPPTHDMDMVQRIVITPPSVPSTTLFKRPPPEEVIVTHHRPPAPPPPLYPVIPQQTPRPPHRASTRSPPTMQIVPIPDMPVTGRESNKPPPKIKTSSAADNTAMVIGIIAGVLIVVVIVALVVYRVRSWTLAASPGSGGYKVDESAKRYHFPPAGTAPYQSQPPSAQHMNGALKCDPTQNKMVKQPKKKDVKDLKEWYV</sequence>
<dbReference type="EMBL" id="BMAW01028442">
    <property type="protein sequence ID" value="GFU07408.1"/>
    <property type="molecule type" value="Genomic_DNA"/>
</dbReference>
<dbReference type="InterPro" id="IPR013320">
    <property type="entry name" value="ConA-like_dom_sf"/>
</dbReference>
<dbReference type="PANTHER" id="PTHR15036:SF89">
    <property type="entry name" value="NEUREXIN 1, ISOFORM F"/>
    <property type="match status" value="1"/>
</dbReference>
<feature type="compositionally biased region" description="Basic and acidic residues" evidence="2">
    <location>
        <begin position="562"/>
        <end position="573"/>
    </location>
</feature>
<evidence type="ECO:0000256" key="3">
    <source>
        <dbReference type="SAM" id="Phobius"/>
    </source>
</evidence>
<keyword evidence="6" id="KW-1185">Reference proteome</keyword>
<dbReference type="Pfam" id="PF02210">
    <property type="entry name" value="Laminin_G_2"/>
    <property type="match status" value="1"/>
</dbReference>
<evidence type="ECO:0000256" key="2">
    <source>
        <dbReference type="SAM" id="MobiDB-lite"/>
    </source>
</evidence>
<gene>
    <name evidence="5" type="primary">NRXN1</name>
    <name evidence="5" type="ORF">NPIL_425871</name>
</gene>
<protein>
    <submittedName>
        <fullName evidence="5">Neurexin-1</fullName>
    </submittedName>
</protein>
<dbReference type="SMART" id="SM00282">
    <property type="entry name" value="LamG"/>
    <property type="match status" value="1"/>
</dbReference>
<dbReference type="InterPro" id="IPR001791">
    <property type="entry name" value="Laminin_G"/>
</dbReference>
<evidence type="ECO:0000313" key="5">
    <source>
        <dbReference type="EMBL" id="GFU07408.1"/>
    </source>
</evidence>
<dbReference type="InterPro" id="IPR050372">
    <property type="entry name" value="Neurexin-related_CASP"/>
</dbReference>
<accession>A0A8X6Q873</accession>
<dbReference type="OrthoDB" id="6275838at2759"/>
<evidence type="ECO:0000259" key="4">
    <source>
        <dbReference type="PROSITE" id="PS50025"/>
    </source>
</evidence>
<reference evidence="5" key="1">
    <citation type="submission" date="2020-08" db="EMBL/GenBank/DDBJ databases">
        <title>Multicomponent nature underlies the extraordinary mechanical properties of spider dragline silk.</title>
        <authorList>
            <person name="Kono N."/>
            <person name="Nakamura H."/>
            <person name="Mori M."/>
            <person name="Yoshida Y."/>
            <person name="Ohtoshi R."/>
            <person name="Malay A.D."/>
            <person name="Moran D.A.P."/>
            <person name="Tomita M."/>
            <person name="Numata K."/>
            <person name="Arakawa K."/>
        </authorList>
    </citation>
    <scope>NUCLEOTIDE SEQUENCE</scope>
</reference>
<dbReference type="Proteomes" id="UP000887013">
    <property type="component" value="Unassembled WGS sequence"/>
</dbReference>
<keyword evidence="3" id="KW-0472">Membrane</keyword>
<feature type="region of interest" description="Disordered" evidence="2">
    <location>
        <begin position="429"/>
        <end position="470"/>
    </location>
</feature>
<name>A0A8X6Q873_NEPPI</name>
<dbReference type="Gene3D" id="2.60.120.200">
    <property type="match status" value="1"/>
</dbReference>
<dbReference type="CDD" id="cd00110">
    <property type="entry name" value="LamG"/>
    <property type="match status" value="1"/>
</dbReference>
<feature type="compositionally biased region" description="Polar residues" evidence="2">
    <location>
        <begin position="532"/>
        <end position="542"/>
    </location>
</feature>
<dbReference type="PANTHER" id="PTHR15036">
    <property type="entry name" value="PIKACHURIN-LIKE PROTEIN"/>
    <property type="match status" value="1"/>
</dbReference>
<keyword evidence="3" id="KW-1133">Transmembrane helix</keyword>
<comment type="caution">
    <text evidence="5">The sequence shown here is derived from an EMBL/GenBank/DDBJ whole genome shotgun (WGS) entry which is preliminary data.</text>
</comment>
<dbReference type="SUPFAM" id="SSF49899">
    <property type="entry name" value="Concanavalin A-like lectins/glucanases"/>
    <property type="match status" value="1"/>
</dbReference>
<evidence type="ECO:0000256" key="1">
    <source>
        <dbReference type="PROSITE-ProRule" id="PRU00122"/>
    </source>
</evidence>
<feature type="region of interest" description="Disordered" evidence="2">
    <location>
        <begin position="256"/>
        <end position="288"/>
    </location>
</feature>
<organism evidence="5 6">
    <name type="scientific">Nephila pilipes</name>
    <name type="common">Giant wood spider</name>
    <name type="synonym">Nephila maculata</name>
    <dbReference type="NCBI Taxonomy" id="299642"/>
    <lineage>
        <taxon>Eukaryota</taxon>
        <taxon>Metazoa</taxon>
        <taxon>Ecdysozoa</taxon>
        <taxon>Arthropoda</taxon>
        <taxon>Chelicerata</taxon>
        <taxon>Arachnida</taxon>
        <taxon>Araneae</taxon>
        <taxon>Araneomorphae</taxon>
        <taxon>Entelegynae</taxon>
        <taxon>Araneoidea</taxon>
        <taxon>Nephilidae</taxon>
        <taxon>Nephila</taxon>
    </lineage>
</organism>
<evidence type="ECO:0000313" key="6">
    <source>
        <dbReference type="Proteomes" id="UP000887013"/>
    </source>
</evidence>
<feature type="transmembrane region" description="Helical" evidence="3">
    <location>
        <begin position="477"/>
        <end position="498"/>
    </location>
</feature>
<feature type="region of interest" description="Disordered" evidence="2">
    <location>
        <begin position="526"/>
        <end position="573"/>
    </location>
</feature>
<feature type="domain" description="Laminin G" evidence="4">
    <location>
        <begin position="34"/>
        <end position="207"/>
    </location>
</feature>
<feature type="compositionally biased region" description="Pro residues" evidence="2">
    <location>
        <begin position="279"/>
        <end position="288"/>
    </location>
</feature>